<dbReference type="SUPFAM" id="SSF56821">
    <property type="entry name" value="Prismane protein-like"/>
    <property type="match status" value="1"/>
</dbReference>
<accession>A0A835YHH7</accession>
<dbReference type="InterPro" id="IPR011254">
    <property type="entry name" value="Prismane-like_sf"/>
</dbReference>
<reference evidence="6" key="1">
    <citation type="journal article" date="2020" name="bioRxiv">
        <title>Comparative genomics of Chlamydomonas.</title>
        <authorList>
            <person name="Craig R.J."/>
            <person name="Hasan A.R."/>
            <person name="Ness R.W."/>
            <person name="Keightley P.D."/>
        </authorList>
    </citation>
    <scope>NUCLEOTIDE SEQUENCE</scope>
    <source>
        <strain evidence="6">CCAP 11/70</strain>
    </source>
</reference>
<dbReference type="InterPro" id="IPR010048">
    <property type="entry name" value="Hydroxylam_reduct"/>
</dbReference>
<dbReference type="EMBL" id="JAEHOE010000009">
    <property type="protein sequence ID" value="KAG2498770.1"/>
    <property type="molecule type" value="Genomic_DNA"/>
</dbReference>
<dbReference type="NCBIfam" id="NF003658">
    <property type="entry name" value="PRK05290.1"/>
    <property type="match status" value="1"/>
</dbReference>
<dbReference type="PANTHER" id="PTHR30109:SF0">
    <property type="entry name" value="HYDROXYLAMINE REDUCTASE"/>
    <property type="match status" value="1"/>
</dbReference>
<keyword evidence="2" id="KW-0479">Metal-binding</keyword>
<keyword evidence="3" id="KW-0560">Oxidoreductase</keyword>
<dbReference type="PANTHER" id="PTHR30109">
    <property type="entry name" value="HYDROXYLAMINE REDUCTASE"/>
    <property type="match status" value="1"/>
</dbReference>
<evidence type="ECO:0008006" key="8">
    <source>
        <dbReference type="Google" id="ProtNLM"/>
    </source>
</evidence>
<dbReference type="GO" id="GO:0046872">
    <property type="term" value="F:metal ion binding"/>
    <property type="evidence" value="ECO:0007669"/>
    <property type="project" value="UniProtKB-KW"/>
</dbReference>
<name>A0A835YHH7_9CHLO</name>
<evidence type="ECO:0000256" key="3">
    <source>
        <dbReference type="ARBA" id="ARBA00023002"/>
    </source>
</evidence>
<gene>
    <name evidence="6" type="ORF">HYH03_003509</name>
</gene>
<dbReference type="NCBIfam" id="TIGR01703">
    <property type="entry name" value="hybrid_clust"/>
    <property type="match status" value="1"/>
</dbReference>
<evidence type="ECO:0000256" key="2">
    <source>
        <dbReference type="ARBA" id="ARBA00022723"/>
    </source>
</evidence>
<dbReference type="Gene3D" id="3.40.50.2030">
    <property type="match status" value="2"/>
</dbReference>
<dbReference type="FunFam" id="3.40.50.2030:FF:000002">
    <property type="entry name" value="Hydroxylamine reductase"/>
    <property type="match status" value="1"/>
</dbReference>
<dbReference type="Proteomes" id="UP000612055">
    <property type="component" value="Unassembled WGS sequence"/>
</dbReference>
<keyword evidence="4" id="KW-0408">Iron</keyword>
<dbReference type="GO" id="GO:0005737">
    <property type="term" value="C:cytoplasm"/>
    <property type="evidence" value="ECO:0007669"/>
    <property type="project" value="InterPro"/>
</dbReference>
<evidence type="ECO:0000313" key="6">
    <source>
        <dbReference type="EMBL" id="KAG2498770.1"/>
    </source>
</evidence>
<dbReference type="InterPro" id="IPR016100">
    <property type="entry name" value="Prismane_a-bundle"/>
</dbReference>
<dbReference type="Gene3D" id="1.20.1270.20">
    <property type="match status" value="2"/>
</dbReference>
<organism evidence="6 7">
    <name type="scientific">Edaphochlamys debaryana</name>
    <dbReference type="NCBI Taxonomy" id="47281"/>
    <lineage>
        <taxon>Eukaryota</taxon>
        <taxon>Viridiplantae</taxon>
        <taxon>Chlorophyta</taxon>
        <taxon>core chlorophytes</taxon>
        <taxon>Chlorophyceae</taxon>
        <taxon>CS clade</taxon>
        <taxon>Chlamydomonadales</taxon>
        <taxon>Chlamydomonadales incertae sedis</taxon>
        <taxon>Edaphochlamys</taxon>
    </lineage>
</organism>
<keyword evidence="1" id="KW-0963">Cytoplasm</keyword>
<dbReference type="InterPro" id="IPR016099">
    <property type="entry name" value="Prismane-like_a/b-sand"/>
</dbReference>
<keyword evidence="7" id="KW-1185">Reference proteome</keyword>
<evidence type="ECO:0000256" key="5">
    <source>
        <dbReference type="ARBA" id="ARBA00023014"/>
    </source>
</evidence>
<keyword evidence="5" id="KW-0411">Iron-sulfur</keyword>
<dbReference type="InterPro" id="IPR004137">
    <property type="entry name" value="HCP/CODH"/>
</dbReference>
<dbReference type="GO" id="GO:0042542">
    <property type="term" value="P:response to hydrogen peroxide"/>
    <property type="evidence" value="ECO:0007669"/>
    <property type="project" value="TreeGrafter"/>
</dbReference>
<dbReference type="Pfam" id="PF03063">
    <property type="entry name" value="Prismane"/>
    <property type="match status" value="1"/>
</dbReference>
<evidence type="ECO:0000256" key="1">
    <source>
        <dbReference type="ARBA" id="ARBA00022490"/>
    </source>
</evidence>
<dbReference type="AlphaFoldDB" id="A0A835YHH7"/>
<dbReference type="GO" id="GO:0051536">
    <property type="term" value="F:iron-sulfur cluster binding"/>
    <property type="evidence" value="ECO:0007669"/>
    <property type="project" value="UniProtKB-KW"/>
</dbReference>
<evidence type="ECO:0000313" key="7">
    <source>
        <dbReference type="Proteomes" id="UP000612055"/>
    </source>
</evidence>
<comment type="caution">
    <text evidence="6">The sequence shown here is derived from an EMBL/GenBank/DDBJ whole genome shotgun (WGS) entry which is preliminary data.</text>
</comment>
<sequence>MFARCAALLGSGLQGTVLGSASTGLRLMRAGEATAARMLPALSLLPSFVPGETSSMALRHASTDAIKAKMAAANDALKDSKMLCYQCEQTKAGTGCTEIGVCGKTPETAGLQDLLVYSVKGLGSLAHHARNVGGIEDQEINTFVNSAIFSTLTNVNFSDERMVEFINESRRLHAKLAAQMAAKGVKAPASASVAQPWHGSMPHPLEWNSQAVALGGVGDMIEVSAQTGIAERQRVLGETLAGLQELLVYGLKGLCAYAHHAEALGRTDPQVYADIQESLYFLGTPDAADVGKVLAQCFKAGATNFKVMEMLSTAHSDTFGHPVPTSVSLNPVPGKAILVTGHDMHDLHMLLEQTAGMGINIYTHGEMLPAFGYPGLKKYPHLAGHFGGAWYRQKIDFAKFPGSIVVTTNCVVDPLESYRDNIYTINETGVNGVRHIKADSKGHKDFSAIIKRAQELPGFTEEDIAKMPKKKDVTVGFGHNAILNVAPQVIDAIKTGKLEHIFLVGGCDGSEPQRKYYSKLYQYMPTNTMVLTLGCGKFRIFDQDFGILPGTSLPRLLDMGQCNDAYSALVVATELAKVFKTDVNSLPLSLDLSWFEQKAVVILLTLLNLGVRNIRLGPRLPAFLTPEAVGVLVDKFNLIPANVADPGADMKMMMKCK</sequence>
<dbReference type="OrthoDB" id="1470350at2759"/>
<protein>
    <recommendedName>
        <fullName evidence="8">Hydroxylamine reductase</fullName>
    </recommendedName>
</protein>
<evidence type="ECO:0000256" key="4">
    <source>
        <dbReference type="ARBA" id="ARBA00023004"/>
    </source>
</evidence>
<dbReference type="GO" id="GO:0050418">
    <property type="term" value="F:hydroxylamine reductase activity"/>
    <property type="evidence" value="ECO:0007669"/>
    <property type="project" value="TreeGrafter"/>
</dbReference>
<dbReference type="HAMAP" id="MF_00069">
    <property type="entry name" value="Hydroxylam_reduct"/>
    <property type="match status" value="1"/>
</dbReference>
<proteinExistence type="inferred from homology"/>
<dbReference type="GO" id="GO:0004601">
    <property type="term" value="F:peroxidase activity"/>
    <property type="evidence" value="ECO:0007669"/>
    <property type="project" value="TreeGrafter"/>
</dbReference>